<dbReference type="EMBL" id="JAAPAO010000619">
    <property type="protein sequence ID" value="KAF4656092.1"/>
    <property type="molecule type" value="Genomic_DNA"/>
</dbReference>
<keyword evidence="4" id="KW-1185">Reference proteome</keyword>
<organism evidence="3 4">
    <name type="scientific">Perkinsus chesapeaki</name>
    <name type="common">Clam parasite</name>
    <name type="synonym">Perkinsus andrewsi</name>
    <dbReference type="NCBI Taxonomy" id="330153"/>
    <lineage>
        <taxon>Eukaryota</taxon>
        <taxon>Sar</taxon>
        <taxon>Alveolata</taxon>
        <taxon>Perkinsozoa</taxon>
        <taxon>Perkinsea</taxon>
        <taxon>Perkinsida</taxon>
        <taxon>Perkinsidae</taxon>
        <taxon>Perkinsus</taxon>
    </lineage>
</organism>
<dbReference type="Proteomes" id="UP000591131">
    <property type="component" value="Unassembled WGS sequence"/>
</dbReference>
<evidence type="ECO:0000256" key="1">
    <source>
        <dbReference type="ARBA" id="ARBA00004123"/>
    </source>
</evidence>
<sequence>MLPAPEGTFTDGYFLIELQGAIRSPDGKFDGRVLGQLTINSAGNPEIILGHHVLEGKMEPLKKHLIVFKKTGKRTPYFTNEDGDGNVMSEVHEALGVVKWKAIFQTRARIEKTPPNTPT</sequence>
<proteinExistence type="predicted"/>
<comment type="caution">
    <text evidence="3">The sequence shown here is derived from an EMBL/GenBank/DDBJ whole genome shotgun (WGS) entry which is preliminary data.</text>
</comment>
<dbReference type="PANTHER" id="PTHR28605">
    <property type="entry name" value="CTF8, CHROMOSOME TRANSMISSION FIDELITY FACTOR 8 HOMOLOG (S. CEREVISIAE)"/>
    <property type="match status" value="1"/>
</dbReference>
<accession>A0A7J6LA88</accession>
<keyword evidence="2" id="KW-0539">Nucleus</keyword>
<name>A0A7J6LA88_PERCH</name>
<dbReference type="GO" id="GO:0005634">
    <property type="term" value="C:nucleus"/>
    <property type="evidence" value="ECO:0007669"/>
    <property type="project" value="UniProtKB-SubCell"/>
</dbReference>
<dbReference type="PANTHER" id="PTHR28605:SF1">
    <property type="entry name" value="CHROMOSOME TRANSMISSION FIDELITY FACTOR 8"/>
    <property type="match status" value="1"/>
</dbReference>
<gene>
    <name evidence="3" type="primary">CHTF8</name>
    <name evidence="3" type="ORF">FOL47_009140</name>
</gene>
<dbReference type="OrthoDB" id="121932at2759"/>
<comment type="subcellular location">
    <subcellularLocation>
        <location evidence="1">Nucleus</location>
    </subcellularLocation>
</comment>
<evidence type="ECO:0000256" key="2">
    <source>
        <dbReference type="ARBA" id="ARBA00023242"/>
    </source>
</evidence>
<protein>
    <submittedName>
        <fullName evidence="3">Chromosome transmission fidelity protein 8</fullName>
    </submittedName>
</protein>
<evidence type="ECO:0000313" key="4">
    <source>
        <dbReference type="Proteomes" id="UP000591131"/>
    </source>
</evidence>
<dbReference type="AlphaFoldDB" id="A0A7J6LA88"/>
<reference evidence="3 4" key="1">
    <citation type="submission" date="2020-04" db="EMBL/GenBank/DDBJ databases">
        <title>Perkinsus chesapeaki whole genome sequence.</title>
        <authorList>
            <person name="Bogema D.R."/>
        </authorList>
    </citation>
    <scope>NUCLEOTIDE SEQUENCE [LARGE SCALE GENOMIC DNA]</scope>
    <source>
        <strain evidence="3">ATCC PRA-425</strain>
    </source>
</reference>
<evidence type="ECO:0000313" key="3">
    <source>
        <dbReference type="EMBL" id="KAF4656092.1"/>
    </source>
</evidence>